<gene>
    <name evidence="1" type="ORF">DYB26_008525</name>
</gene>
<evidence type="ECO:0000313" key="2">
    <source>
        <dbReference type="Proteomes" id="UP000286510"/>
    </source>
</evidence>
<dbReference type="Proteomes" id="UP000286510">
    <property type="component" value="Unassembled WGS sequence"/>
</dbReference>
<dbReference type="GO" id="GO:0000159">
    <property type="term" value="C:protein phosphatase type 2A complex"/>
    <property type="evidence" value="ECO:0007669"/>
    <property type="project" value="InterPro"/>
</dbReference>
<dbReference type="GO" id="GO:0007165">
    <property type="term" value="P:signal transduction"/>
    <property type="evidence" value="ECO:0007669"/>
    <property type="project" value="InterPro"/>
</dbReference>
<comment type="caution">
    <text evidence="1">The sequence shown here is derived from an EMBL/GenBank/DDBJ whole genome shotgun (WGS) entry which is preliminary data.</text>
</comment>
<dbReference type="Gene3D" id="1.25.10.10">
    <property type="entry name" value="Leucine-rich Repeat Variant"/>
    <property type="match status" value="3"/>
</dbReference>
<dbReference type="SUPFAM" id="SSF48371">
    <property type="entry name" value="ARM repeat"/>
    <property type="match status" value="1"/>
</dbReference>
<proteinExistence type="predicted"/>
<dbReference type="EMBL" id="QUTF01000080">
    <property type="protein sequence ID" value="RHZ42980.1"/>
    <property type="molecule type" value="Genomic_DNA"/>
</dbReference>
<dbReference type="Pfam" id="PF01603">
    <property type="entry name" value="B56"/>
    <property type="match status" value="3"/>
</dbReference>
<reference evidence="1 2" key="1">
    <citation type="submission" date="2018-08" db="EMBL/GenBank/DDBJ databases">
        <title>Aphanomyces genome sequencing and annotation.</title>
        <authorList>
            <person name="Minardi D."/>
            <person name="Oidtmann B."/>
            <person name="Van Der Giezen M."/>
            <person name="Studholme D.J."/>
        </authorList>
    </citation>
    <scope>NUCLEOTIDE SEQUENCE [LARGE SCALE GENOMIC DNA]</scope>
    <source>
        <strain evidence="1 2">FDL457</strain>
    </source>
</reference>
<dbReference type="Gene3D" id="2.70.150.10">
    <property type="entry name" value="Calcium-transporting ATPase, cytoplasmic transduction domain A"/>
    <property type="match status" value="1"/>
</dbReference>
<organism evidence="1 2">
    <name type="scientific">Aphanomyces astaci</name>
    <name type="common">Crayfish plague agent</name>
    <dbReference type="NCBI Taxonomy" id="112090"/>
    <lineage>
        <taxon>Eukaryota</taxon>
        <taxon>Sar</taxon>
        <taxon>Stramenopiles</taxon>
        <taxon>Oomycota</taxon>
        <taxon>Saprolegniomycetes</taxon>
        <taxon>Saprolegniales</taxon>
        <taxon>Verrucalvaceae</taxon>
        <taxon>Aphanomyces</taxon>
    </lineage>
</organism>
<protein>
    <submittedName>
        <fullName evidence="1">Uncharacterized protein</fullName>
    </submittedName>
</protein>
<evidence type="ECO:0000313" key="1">
    <source>
        <dbReference type="EMBL" id="RHZ42980.1"/>
    </source>
</evidence>
<accession>A0A3R6YCK7</accession>
<name>A0A3R6YCK7_APHAT</name>
<sequence>MATSDSSKAASLADLPPLNEAPSADRTKLFRQKLRLCCVVMDFGEPRKHLREKDAKRQALLELVQFLSDGKVTWSPQVVEDLMACVEANIIRPLGGKSRGNTKDGGRIEGVEEDEPVLEEAWPHLQLIYELLYRFVLSKEVDTKSAKEYFSKRFMLQLLNLFDSEDPRERDYLKVGSLHERTKQMPSSSRDPLTSPSIINGFALPLKAEHQKFLEKALIPLHKFVEKDPATAKPIILGLLRFWPVTQSTKEVLGPMQYTGTRTVERCTFSLVLKRCVVACRTVQSLTFNVLKLLMEMDSQLFDQCSAQLDEREGKQQHTCEERRRKWLQLETRASLASVAIPRVWFSYQKLRFCVYATMDDDEGAATMVFHRLSYPTTHALQYYTKHTGYHSLAELNAASARWQDNEFDIPMPEFWELLKQHLVAPFFVFQVNEAMLSGESIPLRKEMLDVSQYDADTVFNMDENVATVKKHILYGGTK</sequence>
<dbReference type="InterPro" id="IPR016024">
    <property type="entry name" value="ARM-type_fold"/>
</dbReference>
<dbReference type="AlphaFoldDB" id="A0A3R6YCK7"/>
<dbReference type="GO" id="GO:0019888">
    <property type="term" value="F:protein phosphatase regulator activity"/>
    <property type="evidence" value="ECO:0007669"/>
    <property type="project" value="InterPro"/>
</dbReference>
<dbReference type="PANTHER" id="PTHR10257">
    <property type="entry name" value="SERINE/THREONINE PROTEIN PHOSPHATASE 2A PP2A REGULATORY SUBUNIT B"/>
    <property type="match status" value="1"/>
</dbReference>
<dbReference type="InterPro" id="IPR011989">
    <property type="entry name" value="ARM-like"/>
</dbReference>
<dbReference type="InterPro" id="IPR002554">
    <property type="entry name" value="PP2A_B56"/>
</dbReference>
<dbReference type="VEuPathDB" id="FungiDB:H257_02754"/>
<dbReference type="PANTHER" id="PTHR10257:SF3">
    <property type="entry name" value="SERINE_THREONINE-PROTEIN PHOSPHATASE 2A 56 KDA REGULATORY SUBUNIT GAMMA ISOFORM"/>
    <property type="match status" value="1"/>
</dbReference>
<feature type="non-terminal residue" evidence="1">
    <location>
        <position position="479"/>
    </location>
</feature>